<feature type="non-terminal residue" evidence="1">
    <location>
        <position position="73"/>
    </location>
</feature>
<comment type="caution">
    <text evidence="1">The sequence shown here is derived from an EMBL/GenBank/DDBJ whole genome shotgun (WGS) entry which is preliminary data.</text>
</comment>
<reference evidence="1" key="1">
    <citation type="submission" date="2022-08" db="EMBL/GenBank/DDBJ databases">
        <authorList>
            <person name="Kallberg Y."/>
            <person name="Tangrot J."/>
            <person name="Rosling A."/>
        </authorList>
    </citation>
    <scope>NUCLEOTIDE SEQUENCE</scope>
    <source>
        <strain evidence="1">Wild A</strain>
    </source>
</reference>
<organism evidence="1 2">
    <name type="scientific">Funneliformis geosporum</name>
    <dbReference type="NCBI Taxonomy" id="1117311"/>
    <lineage>
        <taxon>Eukaryota</taxon>
        <taxon>Fungi</taxon>
        <taxon>Fungi incertae sedis</taxon>
        <taxon>Mucoromycota</taxon>
        <taxon>Glomeromycotina</taxon>
        <taxon>Glomeromycetes</taxon>
        <taxon>Glomerales</taxon>
        <taxon>Glomeraceae</taxon>
        <taxon>Funneliformis</taxon>
    </lineage>
</organism>
<accession>A0A9W4TBE8</accession>
<sequence length="73" mass="8479">MLGTDIKYGISKVSIPKEVLAAKAWNRREGLQKSQRINCRHQCLEQTRTVASHQETHNFTANAWNRHEVLHLQ</sequence>
<gene>
    <name evidence="1" type="ORF">FWILDA_LOCUS18867</name>
</gene>
<proteinExistence type="predicted"/>
<dbReference type="EMBL" id="CAMKVN010020098">
    <property type="protein sequence ID" value="CAI2199027.1"/>
    <property type="molecule type" value="Genomic_DNA"/>
</dbReference>
<name>A0A9W4TBE8_9GLOM</name>
<protein>
    <submittedName>
        <fullName evidence="1">6832_t:CDS:1</fullName>
    </submittedName>
</protein>
<evidence type="ECO:0000313" key="2">
    <source>
        <dbReference type="Proteomes" id="UP001153678"/>
    </source>
</evidence>
<dbReference type="Proteomes" id="UP001153678">
    <property type="component" value="Unassembled WGS sequence"/>
</dbReference>
<evidence type="ECO:0000313" key="1">
    <source>
        <dbReference type="EMBL" id="CAI2199027.1"/>
    </source>
</evidence>
<dbReference type="AlphaFoldDB" id="A0A9W4TBE8"/>
<keyword evidence="2" id="KW-1185">Reference proteome</keyword>